<name>A0A6J5LAR4_9CAUD</name>
<gene>
    <name evidence="1" type="ORF">UFOVP114_103</name>
</gene>
<evidence type="ECO:0000313" key="1">
    <source>
        <dbReference type="EMBL" id="CAB4128909.1"/>
    </source>
</evidence>
<dbReference type="EMBL" id="LR796230">
    <property type="protein sequence ID" value="CAB4128909.1"/>
    <property type="molecule type" value="Genomic_DNA"/>
</dbReference>
<organism evidence="1">
    <name type="scientific">uncultured Caudovirales phage</name>
    <dbReference type="NCBI Taxonomy" id="2100421"/>
    <lineage>
        <taxon>Viruses</taxon>
        <taxon>Duplodnaviria</taxon>
        <taxon>Heunggongvirae</taxon>
        <taxon>Uroviricota</taxon>
        <taxon>Caudoviricetes</taxon>
        <taxon>Peduoviridae</taxon>
        <taxon>Maltschvirus</taxon>
        <taxon>Maltschvirus maltsch</taxon>
    </lineage>
</organism>
<protein>
    <submittedName>
        <fullName evidence="1">Uncharacterized protein</fullName>
    </submittedName>
</protein>
<reference evidence="1" key="1">
    <citation type="submission" date="2020-04" db="EMBL/GenBank/DDBJ databases">
        <authorList>
            <person name="Chiriac C."/>
            <person name="Salcher M."/>
            <person name="Ghai R."/>
            <person name="Kavagutti S V."/>
        </authorList>
    </citation>
    <scope>NUCLEOTIDE SEQUENCE</scope>
</reference>
<sequence length="68" mass="7548">MHHVLQLTPDELTALQDALRVFGARDGWAPGPLTTARLKLAHVTMQPLIVTDAQTGERRARPPRRRAA</sequence>
<proteinExistence type="predicted"/>
<accession>A0A6J5LAR4</accession>